<dbReference type="GO" id="GO:0016740">
    <property type="term" value="F:transferase activity"/>
    <property type="evidence" value="ECO:0007669"/>
    <property type="project" value="UniProtKB-KW"/>
</dbReference>
<dbReference type="AlphaFoldDB" id="A0A1L0DN17"/>
<evidence type="ECO:0000313" key="3">
    <source>
        <dbReference type="EMBL" id="SGY98620.1"/>
    </source>
</evidence>
<keyword evidence="3" id="KW-0808">Transferase</keyword>
<dbReference type="EMBL" id="FPLJ01000047">
    <property type="protein sequence ID" value="SGY90169.1"/>
    <property type="molecule type" value="Genomic_DNA"/>
</dbReference>
<sequence length="92" mass="10732">MQTAFTRLCQHELGLTCAIERATLLGPFEHFYDDSVFGEHVSAHYVVLGYEITVDESQLSLPTEQHSQYQWLDVKTLLTQDDVHQHSKWYFT</sequence>
<organism evidence="3 5">
    <name type="scientific">Moritella viscosa</name>
    <dbReference type="NCBI Taxonomy" id="80854"/>
    <lineage>
        <taxon>Bacteria</taxon>
        <taxon>Pseudomonadati</taxon>
        <taxon>Pseudomonadota</taxon>
        <taxon>Gammaproteobacteria</taxon>
        <taxon>Alteromonadales</taxon>
        <taxon>Moritellaceae</taxon>
        <taxon>Moritella</taxon>
    </lineage>
</organism>
<protein>
    <submittedName>
        <fullName evidence="2 3">Glycosyl transferase in colanic acid biosynthesis</fullName>
    </submittedName>
</protein>
<evidence type="ECO:0000259" key="1">
    <source>
        <dbReference type="Pfam" id="PF00293"/>
    </source>
</evidence>
<dbReference type="EMBL" id="FPLD01000056">
    <property type="protein sequence ID" value="SGY98620.1"/>
    <property type="molecule type" value="Genomic_DNA"/>
</dbReference>
<dbReference type="InterPro" id="IPR000086">
    <property type="entry name" value="NUDIX_hydrolase_dom"/>
</dbReference>
<proteinExistence type="predicted"/>
<feature type="domain" description="Nudix hydrolase" evidence="1">
    <location>
        <begin position="2"/>
        <end position="90"/>
    </location>
</feature>
<evidence type="ECO:0000313" key="5">
    <source>
        <dbReference type="Proteomes" id="UP000183794"/>
    </source>
</evidence>
<name>A0A1L0DN17_9GAMM</name>
<dbReference type="InterPro" id="IPR015797">
    <property type="entry name" value="NUDIX_hydrolase-like_dom_sf"/>
</dbReference>
<reference evidence="2 4" key="1">
    <citation type="submission" date="2016-11" db="EMBL/GenBank/DDBJ databases">
        <authorList>
            <person name="Klemetsen T."/>
        </authorList>
    </citation>
    <scope>NUCLEOTIDE SEQUENCE [LARGE SCALE GENOMIC DNA]</scope>
    <source>
        <strain evidence="2">MT 2528</strain>
    </source>
</reference>
<dbReference type="Pfam" id="PF00293">
    <property type="entry name" value="NUDIX"/>
    <property type="match status" value="1"/>
</dbReference>
<evidence type="ECO:0000313" key="4">
    <source>
        <dbReference type="Proteomes" id="UP000182660"/>
    </source>
</evidence>
<reference evidence="3 5" key="2">
    <citation type="submission" date="2016-11" db="EMBL/GenBank/DDBJ databases">
        <authorList>
            <person name="Jaros S."/>
            <person name="Januszkiewicz K."/>
            <person name="Wedrychowicz H."/>
        </authorList>
    </citation>
    <scope>NUCLEOTIDE SEQUENCE [LARGE SCALE GENOMIC DNA]</scope>
    <source>
        <strain evidence="3">NVI 5450</strain>
    </source>
</reference>
<dbReference type="Gene3D" id="3.90.79.10">
    <property type="entry name" value="Nucleoside Triphosphate Pyrophosphohydrolase"/>
    <property type="match status" value="1"/>
</dbReference>
<keyword evidence="4" id="KW-1185">Reference proteome</keyword>
<dbReference type="Proteomes" id="UP000182660">
    <property type="component" value="Unassembled WGS sequence"/>
</dbReference>
<evidence type="ECO:0000313" key="2">
    <source>
        <dbReference type="EMBL" id="SGY90169.1"/>
    </source>
</evidence>
<gene>
    <name evidence="2" type="ORF">MT2528_1873</name>
    <name evidence="3" type="ORF">NVI5450_2095</name>
</gene>
<dbReference type="SUPFAM" id="SSF55811">
    <property type="entry name" value="Nudix"/>
    <property type="match status" value="1"/>
</dbReference>
<accession>A0A1L0DN17</accession>
<dbReference type="Proteomes" id="UP000183794">
    <property type="component" value="Unassembled WGS sequence"/>
</dbReference>